<dbReference type="InterPro" id="IPR000477">
    <property type="entry name" value="RT_dom"/>
</dbReference>
<dbReference type="PANTHER" id="PTHR46890:SF28">
    <property type="entry name" value="REVERSE TRANSCRIPTASE DOMAIN-CONTAINING PROTEIN"/>
    <property type="match status" value="1"/>
</dbReference>
<dbReference type="PANTHER" id="PTHR46890">
    <property type="entry name" value="NON-LTR RETROLELEMENT REVERSE TRANSCRIPTASE-LIKE PROTEIN-RELATED"/>
    <property type="match status" value="1"/>
</dbReference>
<organism evidence="2 3">
    <name type="scientific">Coffea arabica</name>
    <name type="common">Arabian coffee</name>
    <dbReference type="NCBI Taxonomy" id="13443"/>
    <lineage>
        <taxon>Eukaryota</taxon>
        <taxon>Viridiplantae</taxon>
        <taxon>Streptophyta</taxon>
        <taxon>Embryophyta</taxon>
        <taxon>Tracheophyta</taxon>
        <taxon>Spermatophyta</taxon>
        <taxon>Magnoliopsida</taxon>
        <taxon>eudicotyledons</taxon>
        <taxon>Gunneridae</taxon>
        <taxon>Pentapetalae</taxon>
        <taxon>asterids</taxon>
        <taxon>lamiids</taxon>
        <taxon>Gentianales</taxon>
        <taxon>Rubiaceae</taxon>
        <taxon>Ixoroideae</taxon>
        <taxon>Gardenieae complex</taxon>
        <taxon>Bertiereae - Coffeeae clade</taxon>
        <taxon>Coffeeae</taxon>
        <taxon>Coffea</taxon>
    </lineage>
</organism>
<dbReference type="PROSITE" id="PS50878">
    <property type="entry name" value="RT_POL"/>
    <property type="match status" value="1"/>
</dbReference>
<dbReference type="Pfam" id="PF00078">
    <property type="entry name" value="RVT_1"/>
    <property type="match status" value="1"/>
</dbReference>
<reference evidence="3" key="1">
    <citation type="submission" date="2025-08" db="UniProtKB">
        <authorList>
            <consortium name="RefSeq"/>
        </authorList>
    </citation>
    <scope>IDENTIFICATION</scope>
    <source>
        <tissue evidence="3">Leaves</tissue>
    </source>
</reference>
<evidence type="ECO:0000259" key="1">
    <source>
        <dbReference type="PROSITE" id="PS50878"/>
    </source>
</evidence>
<sequence length="454" mass="52280">MDMIRMKVGMDFSIANLWGSIWVLYKSFIDCQTIEEKRGGLPFRHIQGIELSQFMSLAEVGDARFSGSRYIWCNNRQGILRVWKRLDRLLLNSADMLMENNILVQHLGRDPSDHAPLLISASTRLDDKPRSFRFLNIWTTKPGFIDVIKESWSISSPSSPLQTAEQRVLEAEIDHDNHPSERSLVAVQEARARLKHTLVIEEEFWRQKARVTDESSIYNEAVSFFQELFTNEREQSSNNMLDIIPKLITEQDNEMLIEVPSMQEVKEVISKILSCRLAKVLPHIISPQQSDFVQGRQMADNFLLAQELLNDIKKPNRGGNVMLKLDMMKAYDRVSWLFLIQVLRRFGFSEIWIDMIWRLISNVWFSVIVNGLPHGFFKSSRAVRQDDPISPALFVISAEVLSRSLNALAEHRKFRPFKVPKGCSMVTHLDYADDVIILTSGLKASITLVKEEVD</sequence>
<dbReference type="Proteomes" id="UP001652660">
    <property type="component" value="Chromosome 11c"/>
</dbReference>
<name>A0ABM4W2N5_COFAR</name>
<dbReference type="InterPro" id="IPR052343">
    <property type="entry name" value="Retrotransposon-Effector_Assoc"/>
</dbReference>
<keyword evidence="2" id="KW-1185">Reference proteome</keyword>
<dbReference type="RefSeq" id="XP_071926046.1">
    <property type="nucleotide sequence ID" value="XM_072069945.1"/>
</dbReference>
<feature type="domain" description="Reverse transcriptase" evidence="1">
    <location>
        <begin position="229"/>
        <end position="454"/>
    </location>
</feature>
<gene>
    <name evidence="3" type="primary">LOC140016431</name>
</gene>
<dbReference type="GeneID" id="140016431"/>
<protein>
    <recommendedName>
        <fullName evidence="1">Reverse transcriptase domain-containing protein</fullName>
    </recommendedName>
</protein>
<accession>A0ABM4W2N5</accession>
<evidence type="ECO:0000313" key="3">
    <source>
        <dbReference type="RefSeq" id="XP_071926046.1"/>
    </source>
</evidence>
<proteinExistence type="predicted"/>
<evidence type="ECO:0000313" key="2">
    <source>
        <dbReference type="Proteomes" id="UP001652660"/>
    </source>
</evidence>